<keyword evidence="6 10" id="KW-0068">Autocatalytic cleavage</keyword>
<keyword evidence="7 10" id="KW-0511">Multifunctional enzyme</keyword>
<dbReference type="NCBIfam" id="NF003802">
    <property type="entry name" value="PRK05388.1"/>
    <property type="match status" value="1"/>
</dbReference>
<evidence type="ECO:0000256" key="8">
    <source>
        <dbReference type="ARBA" id="ARBA00023315"/>
    </source>
</evidence>
<dbReference type="Gene3D" id="3.60.70.12">
    <property type="entry name" value="L-amino peptidase D-ALA esterase/amidase"/>
    <property type="match status" value="1"/>
</dbReference>
<feature type="binding site" evidence="10">
    <location>
        <position position="407"/>
    </location>
    <ligand>
        <name>substrate</name>
    </ligand>
</feature>
<dbReference type="Gene3D" id="3.10.20.340">
    <property type="entry name" value="ArgJ beta chain, C-terminal domain"/>
    <property type="match status" value="1"/>
</dbReference>
<dbReference type="HAMAP" id="MF_01106">
    <property type="entry name" value="ArgJ"/>
    <property type="match status" value="1"/>
</dbReference>
<feature type="binding site" evidence="10">
    <location>
        <position position="402"/>
    </location>
    <ligand>
        <name>substrate</name>
    </ligand>
</feature>
<dbReference type="EC" id="2.3.1.35" evidence="10"/>
<evidence type="ECO:0000256" key="4">
    <source>
        <dbReference type="ARBA" id="ARBA00022605"/>
    </source>
</evidence>
<evidence type="ECO:0000256" key="10">
    <source>
        <dbReference type="HAMAP-Rule" id="MF_01106"/>
    </source>
</evidence>
<name>A0AAV4LCD0_9BACL</name>
<dbReference type="GO" id="GO:0005737">
    <property type="term" value="C:cytoplasm"/>
    <property type="evidence" value="ECO:0007669"/>
    <property type="project" value="UniProtKB-SubCell"/>
</dbReference>
<reference evidence="11" key="1">
    <citation type="journal article" date="2023" name="Int. J. Syst. Evol. Microbiol.">
        <title>Collibacillus ludicampi gen. nov., sp. nov., a new soil bacterium of the family Alicyclobacillaceae.</title>
        <authorList>
            <person name="Jojima T."/>
            <person name="Ioku Y."/>
            <person name="Fukuta Y."/>
            <person name="Shirasaka N."/>
            <person name="Matsumura Y."/>
            <person name="Mori M."/>
        </authorList>
    </citation>
    <scope>NUCLEOTIDE SEQUENCE</scope>
    <source>
        <strain evidence="11">TP075</strain>
    </source>
</reference>
<keyword evidence="10" id="KW-0963">Cytoplasm</keyword>
<feature type="binding site" evidence="10">
    <location>
        <position position="280"/>
    </location>
    <ligand>
        <name>substrate</name>
    </ligand>
</feature>
<dbReference type="GO" id="GO:0006526">
    <property type="term" value="P:L-arginine biosynthetic process"/>
    <property type="evidence" value="ECO:0007669"/>
    <property type="project" value="UniProtKB-UniRule"/>
</dbReference>
<dbReference type="PANTHER" id="PTHR23100">
    <property type="entry name" value="ARGININE BIOSYNTHESIS BIFUNCTIONAL PROTEIN ARGJ"/>
    <property type="match status" value="1"/>
</dbReference>
<comment type="subunit">
    <text evidence="2 10">Heterotetramer of two alpha and two beta chains.</text>
</comment>
<feature type="binding site" evidence="10">
    <location>
        <position position="157"/>
    </location>
    <ligand>
        <name>substrate</name>
    </ligand>
</feature>
<comment type="caution">
    <text evidence="11">The sequence shown here is derived from an EMBL/GenBank/DDBJ whole genome shotgun (WGS) entry which is preliminary data.</text>
</comment>
<dbReference type="EMBL" id="BOQE01000001">
    <property type="protein sequence ID" value="GIM45420.1"/>
    <property type="molecule type" value="Genomic_DNA"/>
</dbReference>
<dbReference type="Proteomes" id="UP001057291">
    <property type="component" value="Unassembled WGS sequence"/>
</dbReference>
<feature type="site" description="Cleavage; by autolysis" evidence="10">
    <location>
        <begin position="193"/>
        <end position="194"/>
    </location>
</feature>
<gene>
    <name evidence="10 11" type="primary">argJ</name>
    <name evidence="11" type="ORF">DNHGIG_09690</name>
</gene>
<sequence>MEKTLQNLIRVNGGVTAAKGFRAAGIKAGIKAGRKDLGLIVSDVPAAAAGVFTTNVVRASCVTVTESVVKHSGVLQAVVANAGNANACTGKQGELDTLQMQQWTAEAIGIDSTLVGVASTGVIGVPLPMDKVSEGIRHAASMLHVTGGDDFAEAILTTDTCKKEIAVQVEIHGKTVTVGGVAKGSGMIHPNMATMLAFITTDAAVRADALQRALSQITDKTFNRITVDGDTSTNDMVLVMANGLAAHVLLVEEDPEWDRFVGALHTVCLHLAKAIARDGEGATKLIEVTVTGTRTESEAVQIAKTIVGSSLVKTAIYGTDANWGRIIAAAGRAGVSIDPGKIDVKLGSILVCQEGMGLAFDEDQAKSYLENETVSITVDLHQGDANATAYGCDLTYDYVKINASYRT</sequence>
<dbReference type="InterPro" id="IPR042195">
    <property type="entry name" value="ArgJ_beta_C"/>
</dbReference>
<comment type="catalytic activity">
    <reaction evidence="10">
        <text>L-glutamate + acetyl-CoA = N-acetyl-L-glutamate + CoA + H(+)</text>
        <dbReference type="Rhea" id="RHEA:24292"/>
        <dbReference type="ChEBI" id="CHEBI:15378"/>
        <dbReference type="ChEBI" id="CHEBI:29985"/>
        <dbReference type="ChEBI" id="CHEBI:44337"/>
        <dbReference type="ChEBI" id="CHEBI:57287"/>
        <dbReference type="ChEBI" id="CHEBI:57288"/>
        <dbReference type="EC" id="2.3.1.1"/>
    </reaction>
</comment>
<evidence type="ECO:0000313" key="11">
    <source>
        <dbReference type="EMBL" id="GIM45420.1"/>
    </source>
</evidence>
<feature type="binding site" evidence="10">
    <location>
        <position position="194"/>
    </location>
    <ligand>
        <name>substrate</name>
    </ligand>
</feature>
<comment type="subcellular location">
    <subcellularLocation>
        <location evidence="10">Cytoplasm</location>
    </subcellularLocation>
</comment>
<keyword evidence="3 10" id="KW-0055">Arginine biosynthesis</keyword>
<dbReference type="RefSeq" id="WP_282198621.1">
    <property type="nucleotide sequence ID" value="NZ_BOQE01000001.1"/>
</dbReference>
<evidence type="ECO:0000256" key="9">
    <source>
        <dbReference type="ARBA" id="ARBA00049439"/>
    </source>
</evidence>
<dbReference type="AlphaFoldDB" id="A0AAV4LCD0"/>
<dbReference type="InterPro" id="IPR002813">
    <property type="entry name" value="Arg_biosynth_ArgJ"/>
</dbReference>
<feature type="chain" id="PRO_5043070058" description="Arginine biosynthesis bifunctional protein ArgJ beta chain" evidence="10">
    <location>
        <begin position="194"/>
        <end position="407"/>
    </location>
</feature>
<comment type="catalytic activity">
    <reaction evidence="9 10">
        <text>N(2)-acetyl-L-ornithine + L-glutamate = N-acetyl-L-glutamate + L-ornithine</text>
        <dbReference type="Rhea" id="RHEA:15349"/>
        <dbReference type="ChEBI" id="CHEBI:29985"/>
        <dbReference type="ChEBI" id="CHEBI:44337"/>
        <dbReference type="ChEBI" id="CHEBI:46911"/>
        <dbReference type="ChEBI" id="CHEBI:57805"/>
        <dbReference type="EC" id="2.3.1.35"/>
    </reaction>
</comment>
<comment type="pathway">
    <text evidence="10">Amino-acid biosynthesis; L-arginine biosynthesis; L-ornithine and N-acetyl-L-glutamate from L-glutamate and N(2)-acetyl-L-ornithine (cyclic): step 1/1.</text>
</comment>
<organism evidence="11 12">
    <name type="scientific">Collibacillus ludicampi</name>
    <dbReference type="NCBI Taxonomy" id="2771369"/>
    <lineage>
        <taxon>Bacteria</taxon>
        <taxon>Bacillati</taxon>
        <taxon>Bacillota</taxon>
        <taxon>Bacilli</taxon>
        <taxon>Bacillales</taxon>
        <taxon>Alicyclobacillaceae</taxon>
        <taxon>Collibacillus</taxon>
    </lineage>
</organism>
<dbReference type="NCBIfam" id="TIGR00120">
    <property type="entry name" value="ArgJ"/>
    <property type="match status" value="1"/>
</dbReference>
<dbReference type="EC" id="2.3.1.1" evidence="10"/>
<dbReference type="SUPFAM" id="SSF56266">
    <property type="entry name" value="DmpA/ArgJ-like"/>
    <property type="match status" value="1"/>
</dbReference>
<accession>A0AAV4LCD0</accession>
<dbReference type="InterPro" id="IPR016117">
    <property type="entry name" value="ArgJ-like_dom_sf"/>
</dbReference>
<dbReference type="FunFam" id="3.60.70.12:FF:000001">
    <property type="entry name" value="Arginine biosynthesis bifunctional protein ArgJ, chloroplastic"/>
    <property type="match status" value="1"/>
</dbReference>
<keyword evidence="12" id="KW-1185">Reference proteome</keyword>
<comment type="similarity">
    <text evidence="1 10">Belongs to the ArgJ family.</text>
</comment>
<dbReference type="GO" id="GO:0004042">
    <property type="term" value="F:L-glutamate N-acetyltransferase activity"/>
    <property type="evidence" value="ECO:0007669"/>
    <property type="project" value="UniProtKB-UniRule"/>
</dbReference>
<keyword evidence="5 10" id="KW-0808">Transferase</keyword>
<feature type="site" description="Involved in the stabilization of negative charge on the oxyanion by the formation of the oxyanion hole" evidence="10">
    <location>
        <position position="120"/>
    </location>
</feature>
<dbReference type="GO" id="GO:0004358">
    <property type="term" value="F:L-glutamate N-acetyltransferase activity, acting on acetyl-L-ornithine as donor"/>
    <property type="evidence" value="ECO:0007669"/>
    <property type="project" value="UniProtKB-UniRule"/>
</dbReference>
<evidence type="ECO:0000256" key="6">
    <source>
        <dbReference type="ARBA" id="ARBA00022813"/>
    </source>
</evidence>
<evidence type="ECO:0000256" key="5">
    <source>
        <dbReference type="ARBA" id="ARBA00022679"/>
    </source>
</evidence>
<feature type="binding site" evidence="10">
    <location>
        <position position="183"/>
    </location>
    <ligand>
        <name>substrate</name>
    </ligand>
</feature>
<protein>
    <recommendedName>
        <fullName evidence="10">Arginine biosynthesis bifunctional protein ArgJ</fullName>
    </recommendedName>
    <domain>
        <recommendedName>
            <fullName evidence="10">Glutamate N-acetyltransferase</fullName>
            <ecNumber evidence="10">2.3.1.35</ecNumber>
        </recommendedName>
        <alternativeName>
            <fullName evidence="10">Ornithine acetyltransferase</fullName>
            <shortName evidence="10">OATase</shortName>
        </alternativeName>
        <alternativeName>
            <fullName evidence="10">Ornithine transacetylase</fullName>
        </alternativeName>
    </domain>
    <domain>
        <recommendedName>
            <fullName evidence="10">Amino-acid acetyltransferase</fullName>
            <ecNumber evidence="10">2.3.1.1</ecNumber>
        </recommendedName>
        <alternativeName>
            <fullName evidence="10">N-acetylglutamate synthase</fullName>
            <shortName evidence="10">AGSase</shortName>
        </alternativeName>
    </domain>
    <component>
        <recommendedName>
            <fullName evidence="10">Arginine biosynthesis bifunctional protein ArgJ alpha chain</fullName>
        </recommendedName>
    </component>
    <component>
        <recommendedName>
            <fullName evidence="10">Arginine biosynthesis bifunctional protein ArgJ beta chain</fullName>
        </recommendedName>
    </component>
</protein>
<feature type="active site" description="Nucleophile" evidence="10">
    <location>
        <position position="194"/>
    </location>
</feature>
<keyword evidence="4 10" id="KW-0028">Amino-acid biosynthesis</keyword>
<evidence type="ECO:0000313" key="12">
    <source>
        <dbReference type="Proteomes" id="UP001057291"/>
    </source>
</evidence>
<keyword evidence="8 10" id="KW-0012">Acyltransferase</keyword>
<dbReference type="CDD" id="cd02152">
    <property type="entry name" value="OAT"/>
    <property type="match status" value="1"/>
</dbReference>
<dbReference type="PANTHER" id="PTHR23100:SF0">
    <property type="entry name" value="ARGININE BIOSYNTHESIS BIFUNCTIONAL PROTEIN ARGJ, MITOCHONDRIAL"/>
    <property type="match status" value="1"/>
</dbReference>
<dbReference type="Pfam" id="PF01960">
    <property type="entry name" value="ArgJ"/>
    <property type="match status" value="1"/>
</dbReference>
<evidence type="ECO:0000256" key="3">
    <source>
        <dbReference type="ARBA" id="ARBA00022571"/>
    </source>
</evidence>
<feature type="site" description="Involved in the stabilization of negative charge on the oxyanion by the formation of the oxyanion hole" evidence="10">
    <location>
        <position position="121"/>
    </location>
</feature>
<dbReference type="GO" id="GO:0006592">
    <property type="term" value="P:ornithine biosynthetic process"/>
    <property type="evidence" value="ECO:0007669"/>
    <property type="project" value="TreeGrafter"/>
</dbReference>
<evidence type="ECO:0000256" key="1">
    <source>
        <dbReference type="ARBA" id="ARBA00006774"/>
    </source>
</evidence>
<feature type="chain" id="PRO_5043070057" description="Arginine biosynthesis bifunctional protein ArgJ alpha chain" evidence="10">
    <location>
        <begin position="1"/>
        <end position="193"/>
    </location>
</feature>
<evidence type="ECO:0000256" key="2">
    <source>
        <dbReference type="ARBA" id="ARBA00011475"/>
    </source>
</evidence>
<proteinExistence type="inferred from homology"/>
<evidence type="ECO:0000256" key="7">
    <source>
        <dbReference type="ARBA" id="ARBA00023268"/>
    </source>
</evidence>
<dbReference type="FunFam" id="3.10.20.340:FF:000001">
    <property type="entry name" value="Arginine biosynthesis bifunctional protein ArgJ, chloroplastic"/>
    <property type="match status" value="1"/>
</dbReference>
<comment type="pathway">
    <text evidence="10">Amino-acid biosynthesis; L-arginine biosynthesis; N(2)-acetyl-L-ornithine from L-glutamate: step 1/4.</text>
</comment>
<comment type="function">
    <text evidence="10">Catalyzes two activities which are involved in the cyclic version of arginine biosynthesis: the synthesis of N-acetylglutamate from glutamate and acetyl-CoA as the acetyl donor, and of ornithine by transacetylation between N(2)-acetylornithine and glutamate.</text>
</comment>